<organism evidence="3 4">
    <name type="scientific">Mycena belliarum</name>
    <dbReference type="NCBI Taxonomy" id="1033014"/>
    <lineage>
        <taxon>Eukaryota</taxon>
        <taxon>Fungi</taxon>
        <taxon>Dikarya</taxon>
        <taxon>Basidiomycota</taxon>
        <taxon>Agaricomycotina</taxon>
        <taxon>Agaricomycetes</taxon>
        <taxon>Agaricomycetidae</taxon>
        <taxon>Agaricales</taxon>
        <taxon>Marasmiineae</taxon>
        <taxon>Mycenaceae</taxon>
        <taxon>Mycena</taxon>
    </lineage>
</organism>
<dbReference type="InterPro" id="IPR020904">
    <property type="entry name" value="Sc_DH/Rdtase_CS"/>
</dbReference>
<name>A0AAD6XJM9_9AGAR</name>
<dbReference type="PANTHER" id="PTHR42760:SF121">
    <property type="entry name" value="3-OXOACYL-(ACYL-CARRIER-PROTEIN) REDUCTASE"/>
    <property type="match status" value="1"/>
</dbReference>
<dbReference type="SUPFAM" id="SSF51735">
    <property type="entry name" value="NAD(P)-binding Rossmann-fold domains"/>
    <property type="match status" value="1"/>
</dbReference>
<dbReference type="PRINTS" id="PR00081">
    <property type="entry name" value="GDHRDH"/>
</dbReference>
<dbReference type="FunFam" id="3.40.50.720:FF:000084">
    <property type="entry name" value="Short-chain dehydrogenase reductase"/>
    <property type="match status" value="1"/>
</dbReference>
<dbReference type="InterPro" id="IPR036291">
    <property type="entry name" value="NAD(P)-bd_dom_sf"/>
</dbReference>
<accession>A0AAD6XJM9</accession>
<sequence>MMNHSPRLRTRLAADGCNVVVNDLPASQASLDALVTEIMSTGRNAVSYPGDATTEETVNGLVQKCVSSYGSLDIMVCNAGNCWVKPMLDCTLEDMQSLFDTNFRSVWLGYQCAARQMIKQGKGGRIIGAASAAAKKGYPLMSVYSASKFAIRGLTQAAAQEFGAYGITVNAYCPGMIVTPLLEELGKSLAGAAGLGDVDPASVWASLAAVKRIGDTKDLVGFVSYLASEESGFLTGQSVLVDGGTLFE</sequence>
<evidence type="ECO:0000256" key="2">
    <source>
        <dbReference type="ARBA" id="ARBA00022857"/>
    </source>
</evidence>
<evidence type="ECO:0000313" key="3">
    <source>
        <dbReference type="EMBL" id="KAJ7079300.1"/>
    </source>
</evidence>
<dbReference type="PANTHER" id="PTHR42760">
    <property type="entry name" value="SHORT-CHAIN DEHYDROGENASES/REDUCTASES FAMILY MEMBER"/>
    <property type="match status" value="1"/>
</dbReference>
<dbReference type="AlphaFoldDB" id="A0AAD6XJM9"/>
<evidence type="ECO:0000313" key="4">
    <source>
        <dbReference type="Proteomes" id="UP001222325"/>
    </source>
</evidence>
<gene>
    <name evidence="3" type="ORF">B0H15DRAFT_858943</name>
</gene>
<dbReference type="GO" id="GO:0048038">
    <property type="term" value="F:quinone binding"/>
    <property type="evidence" value="ECO:0007669"/>
    <property type="project" value="TreeGrafter"/>
</dbReference>
<proteinExistence type="inferred from homology"/>
<reference evidence="3" key="1">
    <citation type="submission" date="2023-03" db="EMBL/GenBank/DDBJ databases">
        <title>Massive genome expansion in bonnet fungi (Mycena s.s.) driven by repeated elements and novel gene families across ecological guilds.</title>
        <authorList>
            <consortium name="Lawrence Berkeley National Laboratory"/>
            <person name="Harder C.B."/>
            <person name="Miyauchi S."/>
            <person name="Viragh M."/>
            <person name="Kuo A."/>
            <person name="Thoen E."/>
            <person name="Andreopoulos B."/>
            <person name="Lu D."/>
            <person name="Skrede I."/>
            <person name="Drula E."/>
            <person name="Henrissat B."/>
            <person name="Morin E."/>
            <person name="Kohler A."/>
            <person name="Barry K."/>
            <person name="LaButti K."/>
            <person name="Morin E."/>
            <person name="Salamov A."/>
            <person name="Lipzen A."/>
            <person name="Mereny Z."/>
            <person name="Hegedus B."/>
            <person name="Baldrian P."/>
            <person name="Stursova M."/>
            <person name="Weitz H."/>
            <person name="Taylor A."/>
            <person name="Grigoriev I.V."/>
            <person name="Nagy L.G."/>
            <person name="Martin F."/>
            <person name="Kauserud H."/>
        </authorList>
    </citation>
    <scope>NUCLEOTIDE SEQUENCE</scope>
    <source>
        <strain evidence="3">CBHHK173m</strain>
    </source>
</reference>
<dbReference type="Gene3D" id="3.40.50.720">
    <property type="entry name" value="NAD(P)-binding Rossmann-like Domain"/>
    <property type="match status" value="1"/>
</dbReference>
<dbReference type="Pfam" id="PF13561">
    <property type="entry name" value="adh_short_C2"/>
    <property type="match status" value="1"/>
</dbReference>
<dbReference type="Proteomes" id="UP001222325">
    <property type="component" value="Unassembled WGS sequence"/>
</dbReference>
<protein>
    <submittedName>
        <fullName evidence="3">Acetoin reductase family protein</fullName>
    </submittedName>
</protein>
<keyword evidence="4" id="KW-1185">Reference proteome</keyword>
<dbReference type="EMBL" id="JARJCN010000061">
    <property type="protein sequence ID" value="KAJ7079300.1"/>
    <property type="molecule type" value="Genomic_DNA"/>
</dbReference>
<dbReference type="PROSITE" id="PS00061">
    <property type="entry name" value="ADH_SHORT"/>
    <property type="match status" value="1"/>
</dbReference>
<comment type="similarity">
    <text evidence="1">Belongs to the short-chain dehydrogenases/reductases (SDR) family.</text>
</comment>
<dbReference type="PRINTS" id="PR00080">
    <property type="entry name" value="SDRFAMILY"/>
</dbReference>
<dbReference type="GO" id="GO:0016616">
    <property type="term" value="F:oxidoreductase activity, acting on the CH-OH group of donors, NAD or NADP as acceptor"/>
    <property type="evidence" value="ECO:0007669"/>
    <property type="project" value="TreeGrafter"/>
</dbReference>
<evidence type="ECO:0000256" key="1">
    <source>
        <dbReference type="ARBA" id="ARBA00006484"/>
    </source>
</evidence>
<dbReference type="InterPro" id="IPR002347">
    <property type="entry name" value="SDR_fam"/>
</dbReference>
<dbReference type="GO" id="GO:0006633">
    <property type="term" value="P:fatty acid biosynthetic process"/>
    <property type="evidence" value="ECO:0007669"/>
    <property type="project" value="TreeGrafter"/>
</dbReference>
<keyword evidence="2" id="KW-0521">NADP</keyword>
<comment type="caution">
    <text evidence="3">The sequence shown here is derived from an EMBL/GenBank/DDBJ whole genome shotgun (WGS) entry which is preliminary data.</text>
</comment>